<dbReference type="EMBL" id="CAUOFW020002948">
    <property type="protein sequence ID" value="CAK9157133.1"/>
    <property type="molecule type" value="Genomic_DNA"/>
</dbReference>
<name>A0ABC8SJP9_9AQUA</name>
<keyword evidence="2" id="KW-1185">Reference proteome</keyword>
<sequence>LRRESECQGDGELSVGHGEIFQGYLCAYGRENDHNQHVTLRGCQALVANLK</sequence>
<evidence type="ECO:0000313" key="1">
    <source>
        <dbReference type="EMBL" id="CAK9157133.1"/>
    </source>
</evidence>
<dbReference type="AlphaFoldDB" id="A0ABC8SJP9"/>
<dbReference type="Proteomes" id="UP001642360">
    <property type="component" value="Unassembled WGS sequence"/>
</dbReference>
<feature type="non-terminal residue" evidence="1">
    <location>
        <position position="1"/>
    </location>
</feature>
<proteinExistence type="predicted"/>
<protein>
    <submittedName>
        <fullName evidence="1">Uncharacterized protein</fullName>
    </submittedName>
</protein>
<reference evidence="1 2" key="1">
    <citation type="submission" date="2024-02" db="EMBL/GenBank/DDBJ databases">
        <authorList>
            <person name="Vignale AGUSTIN F."/>
            <person name="Sosa J E."/>
            <person name="Modenutti C."/>
        </authorList>
    </citation>
    <scope>NUCLEOTIDE SEQUENCE [LARGE SCALE GENOMIC DNA]</scope>
</reference>
<gene>
    <name evidence="1" type="ORF">ILEXP_LOCUS25686</name>
</gene>
<comment type="caution">
    <text evidence="1">The sequence shown here is derived from an EMBL/GenBank/DDBJ whole genome shotgun (WGS) entry which is preliminary data.</text>
</comment>
<evidence type="ECO:0000313" key="2">
    <source>
        <dbReference type="Proteomes" id="UP001642360"/>
    </source>
</evidence>
<organism evidence="1 2">
    <name type="scientific">Ilex paraguariensis</name>
    <name type="common">yerba mate</name>
    <dbReference type="NCBI Taxonomy" id="185542"/>
    <lineage>
        <taxon>Eukaryota</taxon>
        <taxon>Viridiplantae</taxon>
        <taxon>Streptophyta</taxon>
        <taxon>Embryophyta</taxon>
        <taxon>Tracheophyta</taxon>
        <taxon>Spermatophyta</taxon>
        <taxon>Magnoliopsida</taxon>
        <taxon>eudicotyledons</taxon>
        <taxon>Gunneridae</taxon>
        <taxon>Pentapetalae</taxon>
        <taxon>asterids</taxon>
        <taxon>campanulids</taxon>
        <taxon>Aquifoliales</taxon>
        <taxon>Aquifoliaceae</taxon>
        <taxon>Ilex</taxon>
    </lineage>
</organism>
<accession>A0ABC8SJP9</accession>